<keyword evidence="2" id="KW-0805">Transcription regulation</keyword>
<evidence type="ECO:0000256" key="3">
    <source>
        <dbReference type="ARBA" id="ARBA00023125"/>
    </source>
</evidence>
<feature type="compositionally biased region" description="Low complexity" evidence="7">
    <location>
        <begin position="149"/>
        <end position="165"/>
    </location>
</feature>
<dbReference type="GO" id="GO:0032993">
    <property type="term" value="C:protein-DNA complex"/>
    <property type="evidence" value="ECO:0007669"/>
    <property type="project" value="TreeGrafter"/>
</dbReference>
<feature type="domain" description="OmpR/PhoB-type" evidence="9">
    <location>
        <begin position="198"/>
        <end position="293"/>
    </location>
</feature>
<sequence>MPARPTAASTLRPVDTRVPADRDDRADLILVIEDEAHIAALIRMYLAREGFEVQISTDGPTGLAAARALAPAAVILDVRLPGLDGRELLRTLRAEGDWVPVLMVTARDEEVDLVVGLELGADDYLTKPFSPRELVARLRAVLRRTSGPAAAARAASARDAPAPGTAPEPRMAPDSRRAPDSRTSPDRISDSISGSEPGRLLRAGEVRLDVDRRRVTAGDREVNLTATEFDLLAVLMRRPGLVHTRDRLLAEVWGYQAAAGSRTVDVHVAQLRAKLGPASPLRTVRGVGYTADA</sequence>
<dbReference type="SUPFAM" id="SSF46894">
    <property type="entry name" value="C-terminal effector domain of the bipartite response regulators"/>
    <property type="match status" value="1"/>
</dbReference>
<dbReference type="Pfam" id="PF00072">
    <property type="entry name" value="Response_reg"/>
    <property type="match status" value="1"/>
</dbReference>
<dbReference type="PANTHER" id="PTHR48111:SF4">
    <property type="entry name" value="DNA-BINDING DUAL TRANSCRIPTIONAL REGULATOR OMPR"/>
    <property type="match status" value="1"/>
</dbReference>
<organism evidence="10 11">
    <name type="scientific">Parafrankia irregularis</name>
    <dbReference type="NCBI Taxonomy" id="795642"/>
    <lineage>
        <taxon>Bacteria</taxon>
        <taxon>Bacillati</taxon>
        <taxon>Actinomycetota</taxon>
        <taxon>Actinomycetes</taxon>
        <taxon>Frankiales</taxon>
        <taxon>Frankiaceae</taxon>
        <taxon>Parafrankia</taxon>
    </lineage>
</organism>
<dbReference type="GO" id="GO:0000156">
    <property type="term" value="F:phosphorelay response regulator activity"/>
    <property type="evidence" value="ECO:0007669"/>
    <property type="project" value="TreeGrafter"/>
</dbReference>
<evidence type="ECO:0000256" key="2">
    <source>
        <dbReference type="ARBA" id="ARBA00023015"/>
    </source>
</evidence>
<evidence type="ECO:0000259" key="8">
    <source>
        <dbReference type="PROSITE" id="PS50110"/>
    </source>
</evidence>
<dbReference type="CDD" id="cd00383">
    <property type="entry name" value="trans_reg_C"/>
    <property type="match status" value="1"/>
</dbReference>
<dbReference type="Pfam" id="PF00486">
    <property type="entry name" value="Trans_reg_C"/>
    <property type="match status" value="1"/>
</dbReference>
<gene>
    <name evidence="10" type="ORF">Ga0074812_11377</name>
</gene>
<dbReference type="SUPFAM" id="SSF52172">
    <property type="entry name" value="CheY-like"/>
    <property type="match status" value="1"/>
</dbReference>
<dbReference type="Gene3D" id="1.10.10.10">
    <property type="entry name" value="Winged helix-like DNA-binding domain superfamily/Winged helix DNA-binding domain"/>
    <property type="match status" value="1"/>
</dbReference>
<dbReference type="EMBL" id="FAOZ01000013">
    <property type="protein sequence ID" value="CUU57579.1"/>
    <property type="molecule type" value="Genomic_DNA"/>
</dbReference>
<feature type="DNA-binding region" description="OmpR/PhoB-type" evidence="6">
    <location>
        <begin position="198"/>
        <end position="293"/>
    </location>
</feature>
<dbReference type="SMART" id="SM00448">
    <property type="entry name" value="REC"/>
    <property type="match status" value="1"/>
</dbReference>
<protein>
    <submittedName>
        <fullName evidence="10">Two-component system, OmpR family, response regulator MprA</fullName>
    </submittedName>
</protein>
<dbReference type="GO" id="GO:0005829">
    <property type="term" value="C:cytosol"/>
    <property type="evidence" value="ECO:0007669"/>
    <property type="project" value="TreeGrafter"/>
</dbReference>
<evidence type="ECO:0000256" key="6">
    <source>
        <dbReference type="PROSITE-ProRule" id="PRU01091"/>
    </source>
</evidence>
<feature type="compositionally biased region" description="Basic and acidic residues" evidence="7">
    <location>
        <begin position="171"/>
        <end position="189"/>
    </location>
</feature>
<evidence type="ECO:0000313" key="11">
    <source>
        <dbReference type="Proteomes" id="UP000198802"/>
    </source>
</evidence>
<dbReference type="GO" id="GO:0006355">
    <property type="term" value="P:regulation of DNA-templated transcription"/>
    <property type="evidence" value="ECO:0007669"/>
    <property type="project" value="InterPro"/>
</dbReference>
<dbReference type="Gene3D" id="6.10.250.690">
    <property type="match status" value="1"/>
</dbReference>
<evidence type="ECO:0000313" key="10">
    <source>
        <dbReference type="EMBL" id="CUU57579.1"/>
    </source>
</evidence>
<reference evidence="11" key="1">
    <citation type="submission" date="2015-11" db="EMBL/GenBank/DDBJ databases">
        <authorList>
            <person name="Varghese N."/>
        </authorList>
    </citation>
    <scope>NUCLEOTIDE SEQUENCE [LARGE SCALE GENOMIC DNA]</scope>
    <source>
        <strain evidence="11">DSM 45899</strain>
    </source>
</reference>
<keyword evidence="11" id="KW-1185">Reference proteome</keyword>
<evidence type="ECO:0000256" key="4">
    <source>
        <dbReference type="ARBA" id="ARBA00023163"/>
    </source>
</evidence>
<dbReference type="PROSITE" id="PS51755">
    <property type="entry name" value="OMPR_PHOB"/>
    <property type="match status" value="1"/>
</dbReference>
<accession>A0A0S4QPG4</accession>
<keyword evidence="3 6" id="KW-0238">DNA-binding</keyword>
<dbReference type="InterPro" id="IPR039420">
    <property type="entry name" value="WalR-like"/>
</dbReference>
<dbReference type="Proteomes" id="UP000198802">
    <property type="component" value="Unassembled WGS sequence"/>
</dbReference>
<dbReference type="InterPro" id="IPR016032">
    <property type="entry name" value="Sig_transdc_resp-reg_C-effctor"/>
</dbReference>
<proteinExistence type="predicted"/>
<dbReference type="GO" id="GO:0000976">
    <property type="term" value="F:transcription cis-regulatory region binding"/>
    <property type="evidence" value="ECO:0007669"/>
    <property type="project" value="TreeGrafter"/>
</dbReference>
<dbReference type="AlphaFoldDB" id="A0A0S4QPG4"/>
<evidence type="ECO:0000256" key="1">
    <source>
        <dbReference type="ARBA" id="ARBA00022553"/>
    </source>
</evidence>
<dbReference type="InterPro" id="IPR001789">
    <property type="entry name" value="Sig_transdc_resp-reg_receiver"/>
</dbReference>
<dbReference type="InterPro" id="IPR001867">
    <property type="entry name" value="OmpR/PhoB-type_DNA-bd"/>
</dbReference>
<dbReference type="PANTHER" id="PTHR48111">
    <property type="entry name" value="REGULATOR OF RPOS"/>
    <property type="match status" value="1"/>
</dbReference>
<evidence type="ECO:0000256" key="7">
    <source>
        <dbReference type="SAM" id="MobiDB-lite"/>
    </source>
</evidence>
<feature type="modified residue" description="4-aspartylphosphate" evidence="5">
    <location>
        <position position="77"/>
    </location>
</feature>
<feature type="domain" description="Response regulatory" evidence="8">
    <location>
        <begin position="28"/>
        <end position="142"/>
    </location>
</feature>
<dbReference type="PROSITE" id="PS50110">
    <property type="entry name" value="RESPONSE_REGULATORY"/>
    <property type="match status" value="1"/>
</dbReference>
<keyword evidence="1 5" id="KW-0597">Phosphoprotein</keyword>
<evidence type="ECO:0000259" key="9">
    <source>
        <dbReference type="PROSITE" id="PS51755"/>
    </source>
</evidence>
<evidence type="ECO:0000256" key="5">
    <source>
        <dbReference type="PROSITE-ProRule" id="PRU00169"/>
    </source>
</evidence>
<keyword evidence="4" id="KW-0804">Transcription</keyword>
<feature type="region of interest" description="Disordered" evidence="7">
    <location>
        <begin position="149"/>
        <end position="197"/>
    </location>
</feature>
<dbReference type="InterPro" id="IPR011006">
    <property type="entry name" value="CheY-like_superfamily"/>
</dbReference>
<dbReference type="SMART" id="SM00862">
    <property type="entry name" value="Trans_reg_C"/>
    <property type="match status" value="1"/>
</dbReference>
<dbReference type="InterPro" id="IPR036388">
    <property type="entry name" value="WH-like_DNA-bd_sf"/>
</dbReference>
<dbReference type="Gene3D" id="3.40.50.2300">
    <property type="match status" value="1"/>
</dbReference>
<name>A0A0S4QPG4_9ACTN</name>